<evidence type="ECO:0000313" key="3">
    <source>
        <dbReference type="EMBL" id="OEU12903.1"/>
    </source>
</evidence>
<feature type="compositionally biased region" description="Low complexity" evidence="1">
    <location>
        <begin position="266"/>
        <end position="341"/>
    </location>
</feature>
<feature type="region of interest" description="Disordered" evidence="1">
    <location>
        <begin position="33"/>
        <end position="56"/>
    </location>
</feature>
<protein>
    <submittedName>
        <fullName evidence="3">Uncharacterized protein</fullName>
    </submittedName>
</protein>
<dbReference type="Proteomes" id="UP000095751">
    <property type="component" value="Unassembled WGS sequence"/>
</dbReference>
<feature type="compositionally biased region" description="Basic and acidic residues" evidence="1">
    <location>
        <begin position="102"/>
        <end position="112"/>
    </location>
</feature>
<feature type="compositionally biased region" description="Gly residues" evidence="1">
    <location>
        <begin position="496"/>
        <end position="512"/>
    </location>
</feature>
<feature type="compositionally biased region" description="Low complexity" evidence="1">
    <location>
        <begin position="212"/>
        <end position="232"/>
    </location>
</feature>
<evidence type="ECO:0000313" key="4">
    <source>
        <dbReference type="Proteomes" id="UP000095751"/>
    </source>
</evidence>
<gene>
    <name evidence="3" type="ORF">FRACYDRAFT_244176</name>
</gene>
<feature type="compositionally biased region" description="Polar residues" evidence="1">
    <location>
        <begin position="153"/>
        <end position="166"/>
    </location>
</feature>
<keyword evidence="2" id="KW-0732">Signal</keyword>
<dbReference type="KEGG" id="fcy:FRACYDRAFT_244176"/>
<feature type="compositionally biased region" description="Low complexity" evidence="1">
    <location>
        <begin position="184"/>
        <end position="198"/>
    </location>
</feature>
<feature type="signal peptide" evidence="2">
    <location>
        <begin position="1"/>
        <end position="19"/>
    </location>
</feature>
<reference evidence="3 4" key="1">
    <citation type="submission" date="2016-09" db="EMBL/GenBank/DDBJ databases">
        <title>Extensive genetic diversity and differential bi-allelic expression allows diatom success in the polar Southern Ocean.</title>
        <authorList>
            <consortium name="DOE Joint Genome Institute"/>
            <person name="Mock T."/>
            <person name="Otillar R.P."/>
            <person name="Strauss J."/>
            <person name="Dupont C."/>
            <person name="Frickenhaus S."/>
            <person name="Maumus F."/>
            <person name="Mcmullan M."/>
            <person name="Sanges R."/>
            <person name="Schmutz J."/>
            <person name="Toseland A."/>
            <person name="Valas R."/>
            <person name="Veluchamy A."/>
            <person name="Ward B.J."/>
            <person name="Allen A."/>
            <person name="Barry K."/>
            <person name="Falciatore A."/>
            <person name="Ferrante M."/>
            <person name="Fortunato A.E."/>
            <person name="Gloeckner G."/>
            <person name="Gruber A."/>
            <person name="Hipkin R."/>
            <person name="Janech M."/>
            <person name="Kroth P."/>
            <person name="Leese F."/>
            <person name="Lindquist E."/>
            <person name="Lyon B.R."/>
            <person name="Martin J."/>
            <person name="Mayer C."/>
            <person name="Parker M."/>
            <person name="Quesneville H."/>
            <person name="Raymond J."/>
            <person name="Uhlig C."/>
            <person name="Valentin K.U."/>
            <person name="Worden A.Z."/>
            <person name="Armbrust E.V."/>
            <person name="Bowler C."/>
            <person name="Green B."/>
            <person name="Moulton V."/>
            <person name="Van Oosterhout C."/>
            <person name="Grigoriev I."/>
        </authorList>
    </citation>
    <scope>NUCLEOTIDE SEQUENCE [LARGE SCALE GENOMIC DNA]</scope>
    <source>
        <strain evidence="3 4">CCMP1102</strain>
    </source>
</reference>
<feature type="compositionally biased region" description="Polar residues" evidence="1">
    <location>
        <begin position="88"/>
        <end position="101"/>
    </location>
</feature>
<accession>A0A1E7F4X0</accession>
<proteinExistence type="predicted"/>
<feature type="compositionally biased region" description="Polar residues" evidence="1">
    <location>
        <begin position="134"/>
        <end position="145"/>
    </location>
</feature>
<feature type="compositionally biased region" description="Low complexity" evidence="1">
    <location>
        <begin position="33"/>
        <end position="49"/>
    </location>
</feature>
<evidence type="ECO:0000256" key="2">
    <source>
        <dbReference type="SAM" id="SignalP"/>
    </source>
</evidence>
<keyword evidence="4" id="KW-1185">Reference proteome</keyword>
<feature type="compositionally biased region" description="Low complexity" evidence="1">
    <location>
        <begin position="242"/>
        <end position="256"/>
    </location>
</feature>
<feature type="compositionally biased region" description="Basic and acidic residues" evidence="1">
    <location>
        <begin position="201"/>
        <end position="211"/>
    </location>
</feature>
<feature type="chain" id="PRO_5009192656" evidence="2">
    <location>
        <begin position="20"/>
        <end position="1003"/>
    </location>
</feature>
<dbReference type="AlphaFoldDB" id="A0A1E7F4X0"/>
<dbReference type="EMBL" id="KV784364">
    <property type="protein sequence ID" value="OEU12903.1"/>
    <property type="molecule type" value="Genomic_DNA"/>
</dbReference>
<organism evidence="3 4">
    <name type="scientific">Fragilariopsis cylindrus CCMP1102</name>
    <dbReference type="NCBI Taxonomy" id="635003"/>
    <lineage>
        <taxon>Eukaryota</taxon>
        <taxon>Sar</taxon>
        <taxon>Stramenopiles</taxon>
        <taxon>Ochrophyta</taxon>
        <taxon>Bacillariophyta</taxon>
        <taxon>Bacillariophyceae</taxon>
        <taxon>Bacillariophycidae</taxon>
        <taxon>Bacillariales</taxon>
        <taxon>Bacillariaceae</taxon>
        <taxon>Fragilariopsis</taxon>
    </lineage>
</organism>
<name>A0A1E7F4X0_9STRA</name>
<feature type="region of interest" description="Disordered" evidence="1">
    <location>
        <begin position="478"/>
        <end position="521"/>
    </location>
</feature>
<feature type="compositionally biased region" description="Low complexity" evidence="1">
    <location>
        <begin position="480"/>
        <end position="495"/>
    </location>
</feature>
<sequence length="1003" mass="106398">MIKFHDIALHHFALSAAAASTIQLVPATALLNDGSNSNRNNDDNSSSNNVQATVNVQQPQYRYSDSDETNNDSNSNNIHIHGEQLMNSNSYSKDYGDNNNDNTKDEQDKQEITADLGKLAVAGDDNKVNRNHNRGSTSNTISRNLKSTKDSASKSQKTSDSFTNEFTKSSKSLKSSKKDKDGKSSSPTSSTTPSSKSSKSSKKDKDKESKSSKSNKTTITPITSSPTTSSYPSSPPTPNPTNAPTTSAAPSVVPSAVPTPVPIVPPDDTTTSPSADPSVVPSVVPSAVPSNAPITPGESTVPSSSPSTLPSTSPSTAAPTSVPTVTGTGTVTGDSSGTPDTPRTASIGAFVAAPKALSAEDVEEAIRVETKNRIDEQQEGQLTIRRRNLQKTGFTVKVNCITEPSPNNDILTFCPRDDINTVESTCYQCIITIIDGNENENGNEDEIDLEALKAKIMTELEVDANFITNNIPDFDVLLAPETSSPSATGGPSDTGTGTGTEGATGGASGTGTGTETSLSEIPSTLPSATLSLAPTFVAGGECSVKEKGENSSLSPANFFKDARSNDASINVSSPTGNNINNIVDVECKKDCKDLIFTDCAVSCIGEESCAGATFRSTGKRTTDALEKLEIRCTATKACEGATFLGSNDDYDLEAFCTGYESCSYADFNYMYSIECGIIGEVDPDDDDYNPAFCKSAKMKNIQSNVNCAGKQSCEEARISNVGNDIVCGGYKSCLKGKFDNISNNIDCTFQRSCEGSKINGVNNVYCRESNDNFPSCDSIYVSNAEYVLCDKFNTGGTPDPPVNEGTCRGFFGEKGQVKKLQCKEQGCVNAFTYDVGTVICDGDYSCYGSYLTGVREAVECIGEKACSEIVEENSGTYFVISPFNRDGNGFFNGDDFSDGITVTCDRKDGADKSACGYYFDGQYDPDTLSTRTQIDVGIEGTLKCQSETPGDFACEYISFGGLNETKNAQCGQIEGEENARRIFIDTNGDGDPAKVEVCVARKP</sequence>
<evidence type="ECO:0000256" key="1">
    <source>
        <dbReference type="SAM" id="MobiDB-lite"/>
    </source>
</evidence>
<dbReference type="InParanoid" id="A0A1E7F4X0"/>
<feature type="region of interest" description="Disordered" evidence="1">
    <location>
        <begin position="88"/>
        <end position="345"/>
    </location>
</feature>